<dbReference type="GO" id="GO:0004867">
    <property type="term" value="F:serine-type endopeptidase inhibitor activity"/>
    <property type="evidence" value="ECO:0007669"/>
    <property type="project" value="UniProtKB-KW"/>
</dbReference>
<dbReference type="InterPro" id="IPR036819">
    <property type="entry name" value="Subtilisin_inhibitor-like_sf"/>
</dbReference>
<dbReference type="InterPro" id="IPR000691">
    <property type="entry name" value="Prot_inh_I16_SSI"/>
</dbReference>
<dbReference type="Proteomes" id="UP000199055">
    <property type="component" value="Unassembled WGS sequence"/>
</dbReference>
<evidence type="ECO:0000256" key="4">
    <source>
        <dbReference type="ARBA" id="ARBA00022525"/>
    </source>
</evidence>
<comment type="similarity">
    <text evidence="2 8">Belongs to the protease inhibitor I16 (SSI) family.</text>
</comment>
<protein>
    <submittedName>
        <fullName evidence="10">Subtilisin inhibitor-like</fullName>
    </submittedName>
</protein>
<dbReference type="SUPFAM" id="SSF55399">
    <property type="entry name" value="Subtilisin inhibitor"/>
    <property type="match status" value="1"/>
</dbReference>
<evidence type="ECO:0000256" key="3">
    <source>
        <dbReference type="ARBA" id="ARBA00011738"/>
    </source>
</evidence>
<dbReference type="EMBL" id="FOET01000001">
    <property type="protein sequence ID" value="SEP65608.1"/>
    <property type="molecule type" value="Genomic_DNA"/>
</dbReference>
<dbReference type="AlphaFoldDB" id="A0A1H8ZPL9"/>
<keyword evidence="7" id="KW-1015">Disulfide bond</keyword>
<evidence type="ECO:0000259" key="9">
    <source>
        <dbReference type="Pfam" id="PF00720"/>
    </source>
</evidence>
<dbReference type="Gene3D" id="3.30.350.10">
    <property type="entry name" value="Subtilisin inhibitor-like"/>
    <property type="match status" value="1"/>
</dbReference>
<evidence type="ECO:0000313" key="11">
    <source>
        <dbReference type="Proteomes" id="UP000199055"/>
    </source>
</evidence>
<proteinExistence type="inferred from homology"/>
<dbReference type="GO" id="GO:0005576">
    <property type="term" value="C:extracellular region"/>
    <property type="evidence" value="ECO:0007669"/>
    <property type="project" value="UniProtKB-SubCell"/>
</dbReference>
<dbReference type="Pfam" id="PF00720">
    <property type="entry name" value="SSI"/>
    <property type="match status" value="1"/>
</dbReference>
<comment type="subunit">
    <text evidence="3">Homodimer.</text>
</comment>
<reference evidence="10 11" key="1">
    <citation type="submission" date="2016-10" db="EMBL/GenBank/DDBJ databases">
        <authorList>
            <person name="de Groot N.N."/>
        </authorList>
    </citation>
    <scope>NUCLEOTIDE SEQUENCE [LARGE SCALE GENOMIC DNA]</scope>
    <source>
        <strain evidence="10 11">CGMCC 4.3519</strain>
    </source>
</reference>
<dbReference type="InterPro" id="IPR020054">
    <property type="entry name" value="Prot_inh_SSI_I16_CS"/>
</dbReference>
<evidence type="ECO:0000256" key="5">
    <source>
        <dbReference type="ARBA" id="ARBA00022690"/>
    </source>
</evidence>
<comment type="subcellular location">
    <subcellularLocation>
        <location evidence="1">Secreted</location>
    </subcellularLocation>
</comment>
<evidence type="ECO:0000256" key="6">
    <source>
        <dbReference type="ARBA" id="ARBA00022900"/>
    </source>
</evidence>
<organism evidence="10 11">
    <name type="scientific">Streptomyces radiopugnans</name>
    <dbReference type="NCBI Taxonomy" id="403935"/>
    <lineage>
        <taxon>Bacteria</taxon>
        <taxon>Bacillati</taxon>
        <taxon>Actinomycetota</taxon>
        <taxon>Actinomycetes</taxon>
        <taxon>Kitasatosporales</taxon>
        <taxon>Streptomycetaceae</taxon>
        <taxon>Streptomyces</taxon>
    </lineage>
</organism>
<dbReference type="STRING" id="403935.SAMN05216481_101619"/>
<dbReference type="PROSITE" id="PS00999">
    <property type="entry name" value="SSI"/>
    <property type="match status" value="1"/>
</dbReference>
<gene>
    <name evidence="10" type="ORF">SAMN05216481_101619</name>
</gene>
<accession>A0A1H8ZPL9</accession>
<evidence type="ECO:0000313" key="10">
    <source>
        <dbReference type="EMBL" id="SEP65608.1"/>
    </source>
</evidence>
<evidence type="ECO:0000256" key="7">
    <source>
        <dbReference type="ARBA" id="ARBA00023157"/>
    </source>
</evidence>
<feature type="domain" description="Subtilisin inhibitor" evidence="9">
    <location>
        <begin position="66"/>
        <end position="157"/>
    </location>
</feature>
<keyword evidence="4" id="KW-0964">Secreted</keyword>
<evidence type="ECO:0000256" key="1">
    <source>
        <dbReference type="ARBA" id="ARBA00004613"/>
    </source>
</evidence>
<keyword evidence="11" id="KW-1185">Reference proteome</keyword>
<dbReference type="PRINTS" id="PR00294">
    <property type="entry name" value="SSBTLNINHBTR"/>
</dbReference>
<evidence type="ECO:0000256" key="8">
    <source>
        <dbReference type="RuleBase" id="RU003471"/>
    </source>
</evidence>
<name>A0A1H8ZPL9_9ACTN</name>
<dbReference type="InterPro" id="IPR023549">
    <property type="entry name" value="Subtilisin_inhibitor"/>
</dbReference>
<sequence>MCPVMDSGKSFLRNLFPRDQGVFDMRYATKGLGLGAALTAVCLAGPAATATAGPVTPAGSDRPSGPSVLVLTVAGGEDPATAPERRSAVLTCPPGPTGTHPAPGRACAALRSVDGEVGALVEADTDRICPMIWDPVTIKAEGFWEGREVSYERTFANSCVMEGATGPVFSF</sequence>
<evidence type="ECO:0000256" key="2">
    <source>
        <dbReference type="ARBA" id="ARBA00010472"/>
    </source>
</evidence>
<keyword evidence="6 8" id="KW-0722">Serine protease inhibitor</keyword>
<keyword evidence="5 8" id="KW-0646">Protease inhibitor</keyword>